<dbReference type="EMBL" id="CAFBPX010000189">
    <property type="protein sequence ID" value="CAB5036947.1"/>
    <property type="molecule type" value="Genomic_DNA"/>
</dbReference>
<keyword evidence="2" id="KW-1133">Transmembrane helix</keyword>
<sequence>MSVIEPIIAIVILGLVIWFVGQPLRSRVAEQDDLRDEGRIADLRAARDAKYRQIRDLEMDYRTGKLSEEEWRSLDRELRGEAVDVLHELDQLVPPEQREGTTPDPPAAAPASDPR</sequence>
<accession>A0A6J7S7B8</accession>
<dbReference type="AlphaFoldDB" id="A0A6J7S7B8"/>
<keyword evidence="2" id="KW-0812">Transmembrane</keyword>
<dbReference type="EMBL" id="CAESAO010000042">
    <property type="protein sequence ID" value="CAB4341758.1"/>
    <property type="molecule type" value="Genomic_DNA"/>
</dbReference>
<protein>
    <submittedName>
        <fullName evidence="4">Unannotated protein</fullName>
    </submittedName>
</protein>
<evidence type="ECO:0000313" key="3">
    <source>
        <dbReference type="EMBL" id="CAB4341758.1"/>
    </source>
</evidence>
<evidence type="ECO:0000256" key="1">
    <source>
        <dbReference type="SAM" id="MobiDB-lite"/>
    </source>
</evidence>
<gene>
    <name evidence="3" type="ORF">UFOPK3522_00656</name>
    <name evidence="4" type="ORF">UFOPK4175_01000</name>
</gene>
<organism evidence="4">
    <name type="scientific">freshwater metagenome</name>
    <dbReference type="NCBI Taxonomy" id="449393"/>
    <lineage>
        <taxon>unclassified sequences</taxon>
        <taxon>metagenomes</taxon>
        <taxon>ecological metagenomes</taxon>
    </lineage>
</organism>
<proteinExistence type="predicted"/>
<feature type="transmembrane region" description="Helical" evidence="2">
    <location>
        <begin position="6"/>
        <end position="24"/>
    </location>
</feature>
<evidence type="ECO:0000256" key="2">
    <source>
        <dbReference type="SAM" id="Phobius"/>
    </source>
</evidence>
<evidence type="ECO:0000313" key="4">
    <source>
        <dbReference type="EMBL" id="CAB5036947.1"/>
    </source>
</evidence>
<keyword evidence="2" id="KW-0472">Membrane</keyword>
<name>A0A6J7S7B8_9ZZZZ</name>
<feature type="compositionally biased region" description="Basic and acidic residues" evidence="1">
    <location>
        <begin position="90"/>
        <end position="101"/>
    </location>
</feature>
<reference evidence="4" key="1">
    <citation type="submission" date="2020-05" db="EMBL/GenBank/DDBJ databases">
        <authorList>
            <person name="Chiriac C."/>
            <person name="Salcher M."/>
            <person name="Ghai R."/>
            <person name="Kavagutti S V."/>
        </authorList>
    </citation>
    <scope>NUCLEOTIDE SEQUENCE</scope>
</reference>
<feature type="region of interest" description="Disordered" evidence="1">
    <location>
        <begin position="90"/>
        <end position="115"/>
    </location>
</feature>